<dbReference type="Gene3D" id="3.40.50.10540">
    <property type="entry name" value="Crotonobetainyl-coa:carnitine coa-transferase, domain 1"/>
    <property type="match status" value="1"/>
</dbReference>
<dbReference type="PANTHER" id="PTHR48207:SF3">
    <property type="entry name" value="SUCCINATE--HYDROXYMETHYLGLUTARATE COA-TRANSFERASE"/>
    <property type="match status" value="1"/>
</dbReference>
<dbReference type="InterPro" id="IPR050483">
    <property type="entry name" value="CoA-transferase_III_domain"/>
</dbReference>
<gene>
    <name evidence="2" type="ORF">JWS13_04920</name>
</gene>
<keyword evidence="3" id="KW-1185">Reference proteome</keyword>
<evidence type="ECO:0000313" key="2">
    <source>
        <dbReference type="EMBL" id="QSE88009.1"/>
    </source>
</evidence>
<dbReference type="SUPFAM" id="SSF89796">
    <property type="entry name" value="CoA-transferase family III (CaiB/BaiF)"/>
    <property type="match status" value="1"/>
</dbReference>
<dbReference type="InterPro" id="IPR044855">
    <property type="entry name" value="CoA-Trfase_III_dom3_sf"/>
</dbReference>
<reference evidence="2 3" key="1">
    <citation type="journal article" date="2021" name="Microbiol. Resour. Announc.">
        <title>Complete Genome Sequences of Two Rhodococcus sp. Strains with Large and Linear Chromosomes, Isolated from Apple Rhizosphere.</title>
        <authorList>
            <person name="Benning S."/>
            <person name="Brugnone N."/>
            <person name="Siani R."/>
            <person name="Kublik S."/>
            <person name="Schloter M."/>
            <person name="Rad V."/>
        </authorList>
    </citation>
    <scope>NUCLEOTIDE SEQUENCE [LARGE SCALE GENOMIC DNA]</scope>
    <source>
        <strain evidence="2 3">R79</strain>
    </source>
</reference>
<dbReference type="RefSeq" id="WP_206004769.1">
    <property type="nucleotide sequence ID" value="NZ_CP070618.1"/>
</dbReference>
<dbReference type="Gene3D" id="3.30.1540.10">
    <property type="entry name" value="formyl-coa transferase, domain 3"/>
    <property type="match status" value="1"/>
</dbReference>
<dbReference type="PANTHER" id="PTHR48207">
    <property type="entry name" value="SUCCINATE--HYDROXYMETHYLGLUTARATE COA-TRANSFERASE"/>
    <property type="match status" value="1"/>
</dbReference>
<evidence type="ECO:0000256" key="1">
    <source>
        <dbReference type="ARBA" id="ARBA00022679"/>
    </source>
</evidence>
<geneLocation type="plasmid" evidence="2 3">
    <name>unnamed1</name>
</geneLocation>
<sequence>MTLSASDRISWTTEQAGSLAGIRVLDLSRILAGPYLTMMLGDLGADVIKVERDGGDDTRAWGPPFAQGEATYFWSANRNKRSVVLDLHDTGDAALAAELAASADIVVENFRPGVADRMGLGYEHVSALNPRVIYCSISAFGDSEPARDLAGYDLLVQAVGGLMSITGTEDSGPIKVGVALVDVLAALHATVGVLAALRHRESTGVGQRVDVTMLQSLLASLANQATAFLGSGMSPGRMGNQHPSIAPYQTLHARDGQIALACGNDRQFHKLCAALGVVELASDPRFVTNTERVSHRDDLITLLEGASTALSVEDLLNRLRQAGVPAGPVNSIAEAFEFAEKLGLEPHRMVSAGDRSVPQVSSPLRLSVTPVRYDLPPPLLPDRSRAQEEIPQR</sequence>
<evidence type="ECO:0000313" key="3">
    <source>
        <dbReference type="Proteomes" id="UP000662986"/>
    </source>
</evidence>
<proteinExistence type="predicted"/>
<keyword evidence="2" id="KW-0614">Plasmid</keyword>
<accession>A0A974VZB9</accession>
<dbReference type="EMBL" id="CP070618">
    <property type="protein sequence ID" value="QSE88009.1"/>
    <property type="molecule type" value="Genomic_DNA"/>
</dbReference>
<reference evidence="2 3" key="2">
    <citation type="journal article" date="2022" name="Arch. Microbiol.">
        <title>Rhodococcus pseudokoreensis sp. nov. isolated from the rhizosphere of young M26 apple rootstocks.</title>
        <authorList>
            <person name="Kampfer P."/>
            <person name="Glaeser S.P."/>
            <person name="Blom J."/>
            <person name="Wolf J."/>
            <person name="Benning S."/>
            <person name="Schloter M."/>
            <person name="Neumann-Schaal M."/>
        </authorList>
    </citation>
    <scope>NUCLEOTIDE SEQUENCE [LARGE SCALE GENOMIC DNA]</scope>
    <source>
        <strain evidence="2 3">R79</strain>
    </source>
</reference>
<dbReference type="Proteomes" id="UP000662986">
    <property type="component" value="Plasmid unnamed1"/>
</dbReference>
<dbReference type="GO" id="GO:0016740">
    <property type="term" value="F:transferase activity"/>
    <property type="evidence" value="ECO:0007669"/>
    <property type="project" value="UniProtKB-KW"/>
</dbReference>
<name>A0A974VZB9_9NOCA</name>
<keyword evidence="1 2" id="KW-0808">Transferase</keyword>
<dbReference type="Pfam" id="PF02515">
    <property type="entry name" value="CoA_transf_3"/>
    <property type="match status" value="1"/>
</dbReference>
<dbReference type="InterPro" id="IPR023606">
    <property type="entry name" value="CoA-Trfase_III_dom_1_sf"/>
</dbReference>
<dbReference type="InterPro" id="IPR003673">
    <property type="entry name" value="CoA-Trfase_fam_III"/>
</dbReference>
<protein>
    <submittedName>
        <fullName evidence="2">CoA transferase</fullName>
    </submittedName>
</protein>
<organism evidence="2 3">
    <name type="scientific">Rhodococcus pseudokoreensis</name>
    <dbReference type="NCBI Taxonomy" id="2811421"/>
    <lineage>
        <taxon>Bacteria</taxon>
        <taxon>Bacillati</taxon>
        <taxon>Actinomycetota</taxon>
        <taxon>Actinomycetes</taxon>
        <taxon>Mycobacteriales</taxon>
        <taxon>Nocardiaceae</taxon>
        <taxon>Rhodococcus</taxon>
    </lineage>
</organism>